<proteinExistence type="predicted"/>
<keyword evidence="1" id="KW-0472">Membrane</keyword>
<evidence type="ECO:0000256" key="1">
    <source>
        <dbReference type="SAM" id="Phobius"/>
    </source>
</evidence>
<feature type="transmembrane region" description="Helical" evidence="1">
    <location>
        <begin position="21"/>
        <end position="38"/>
    </location>
</feature>
<keyword evidence="1" id="KW-0812">Transmembrane</keyword>
<dbReference type="AlphaFoldDB" id="A0A6J4S4L6"/>
<evidence type="ECO:0000313" key="2">
    <source>
        <dbReference type="EMBL" id="CAA9489334.1"/>
    </source>
</evidence>
<reference evidence="2" key="1">
    <citation type="submission" date="2020-02" db="EMBL/GenBank/DDBJ databases">
        <authorList>
            <person name="Meier V. D."/>
        </authorList>
    </citation>
    <scope>NUCLEOTIDE SEQUENCE</scope>
    <source>
        <strain evidence="2">AVDCRST_MAG38</strain>
    </source>
</reference>
<gene>
    <name evidence="2" type="ORF">AVDCRST_MAG38-2536</name>
</gene>
<protein>
    <submittedName>
        <fullName evidence="2">Uncharacterized protein</fullName>
    </submittedName>
</protein>
<feature type="transmembrane region" description="Helical" evidence="1">
    <location>
        <begin position="98"/>
        <end position="120"/>
    </location>
</feature>
<organism evidence="2">
    <name type="scientific">uncultured Solirubrobacteraceae bacterium</name>
    <dbReference type="NCBI Taxonomy" id="1162706"/>
    <lineage>
        <taxon>Bacteria</taxon>
        <taxon>Bacillati</taxon>
        <taxon>Actinomycetota</taxon>
        <taxon>Thermoleophilia</taxon>
        <taxon>Solirubrobacterales</taxon>
        <taxon>Solirubrobacteraceae</taxon>
        <taxon>environmental samples</taxon>
    </lineage>
</organism>
<name>A0A6J4S4L6_9ACTN</name>
<sequence>MSAHIYEPPRQSAAGQLRDSLIILGLVFVVLFGVTLLVQSDAAGGGDEAPTPLAELPINATERQQYETMIERGVTDLEAVNAAVAANYERDDKYEINWLLLALTVASILIYLTVVVRMSLKEYREVVRERFDTRTGETR</sequence>
<keyword evidence="1" id="KW-1133">Transmembrane helix</keyword>
<accession>A0A6J4S4L6</accession>
<dbReference type="EMBL" id="CADCVJ010000212">
    <property type="protein sequence ID" value="CAA9489334.1"/>
    <property type="molecule type" value="Genomic_DNA"/>
</dbReference>